<evidence type="ECO:0000256" key="4">
    <source>
        <dbReference type="ARBA" id="ARBA00023128"/>
    </source>
</evidence>
<evidence type="ECO:0000256" key="6">
    <source>
        <dbReference type="ARBA" id="ARBA00038445"/>
    </source>
</evidence>
<evidence type="ECO:0000259" key="8">
    <source>
        <dbReference type="Pfam" id="PF10502"/>
    </source>
</evidence>
<keyword evidence="10" id="KW-1185">Reference proteome</keyword>
<dbReference type="Pfam" id="PF10502">
    <property type="entry name" value="Peptidase_S26"/>
    <property type="match status" value="2"/>
</dbReference>
<proteinExistence type="inferred from homology"/>
<dbReference type="PRINTS" id="PR00727">
    <property type="entry name" value="LEADERPTASE"/>
</dbReference>
<dbReference type="PROSITE" id="PS00761">
    <property type="entry name" value="SPASE_I_3"/>
    <property type="match status" value="1"/>
</dbReference>
<name>A0A9Q5N7N5_SANBA</name>
<keyword evidence="2" id="KW-0999">Mitochondrion inner membrane</keyword>
<feature type="active site" evidence="7">
    <location>
        <position position="51"/>
    </location>
</feature>
<evidence type="ECO:0000256" key="1">
    <source>
        <dbReference type="ARBA" id="ARBA00004273"/>
    </source>
</evidence>
<evidence type="ECO:0000256" key="7">
    <source>
        <dbReference type="PIRSR" id="PIRSR600223-1"/>
    </source>
</evidence>
<comment type="similarity">
    <text evidence="6">Belongs to the peptidase S26 family. IMP1 subfamily.</text>
</comment>
<accession>A0A9Q5N7N5</accession>
<dbReference type="InterPro" id="IPR000223">
    <property type="entry name" value="Pept_S26A_signal_pept_1"/>
</dbReference>
<evidence type="ECO:0000313" key="10">
    <source>
        <dbReference type="Proteomes" id="UP000757232"/>
    </source>
</evidence>
<comment type="caution">
    <text evidence="9">The sequence shown here is derived from an EMBL/GenBank/DDBJ whole genome shotgun (WGS) entry which is preliminary data.</text>
</comment>
<dbReference type="GO" id="GO:0006465">
    <property type="term" value="P:signal peptide processing"/>
    <property type="evidence" value="ECO:0007669"/>
    <property type="project" value="InterPro"/>
</dbReference>
<dbReference type="PROSITE" id="PS00760">
    <property type="entry name" value="SPASE_I_2"/>
    <property type="match status" value="1"/>
</dbReference>
<dbReference type="InterPro" id="IPR019533">
    <property type="entry name" value="Peptidase_S26"/>
</dbReference>
<reference evidence="9" key="1">
    <citation type="submission" date="2016-06" db="EMBL/GenBank/DDBJ databases">
        <title>Draft Genome sequence of the fungus Inonotus baumii.</title>
        <authorList>
            <person name="Zhu H."/>
            <person name="Lin W."/>
        </authorList>
    </citation>
    <scope>NUCLEOTIDE SEQUENCE</scope>
    <source>
        <strain evidence="9">821</strain>
    </source>
</reference>
<dbReference type="CDD" id="cd06530">
    <property type="entry name" value="S26_SPase_I"/>
    <property type="match status" value="1"/>
</dbReference>
<evidence type="ECO:0000256" key="3">
    <source>
        <dbReference type="ARBA" id="ARBA00022801"/>
    </source>
</evidence>
<organism evidence="9 10">
    <name type="scientific">Sanghuangporus baumii</name>
    <name type="common">Phellinus baumii</name>
    <dbReference type="NCBI Taxonomy" id="108892"/>
    <lineage>
        <taxon>Eukaryota</taxon>
        <taxon>Fungi</taxon>
        <taxon>Dikarya</taxon>
        <taxon>Basidiomycota</taxon>
        <taxon>Agaricomycotina</taxon>
        <taxon>Agaricomycetes</taxon>
        <taxon>Hymenochaetales</taxon>
        <taxon>Hymenochaetaceae</taxon>
        <taxon>Sanghuangporus</taxon>
    </lineage>
</organism>
<keyword evidence="3" id="KW-0378">Hydrolase</keyword>
<keyword evidence="4" id="KW-0496">Mitochondrion</keyword>
<dbReference type="GO" id="GO:0006627">
    <property type="term" value="P:protein processing involved in protein targeting to mitochondrion"/>
    <property type="evidence" value="ECO:0007669"/>
    <property type="project" value="TreeGrafter"/>
</dbReference>
<dbReference type="AlphaFoldDB" id="A0A9Q5N7N5"/>
<feature type="active site" evidence="7">
    <location>
        <position position="6"/>
    </location>
</feature>
<dbReference type="EMBL" id="LNZH02000195">
    <property type="protein sequence ID" value="OCB87121.1"/>
    <property type="molecule type" value="Genomic_DNA"/>
</dbReference>
<feature type="domain" description="Peptidase S26" evidence="8">
    <location>
        <begin position="3"/>
        <end position="64"/>
    </location>
</feature>
<dbReference type="InterPro" id="IPR052064">
    <property type="entry name" value="Mito_IMP1_subunit"/>
</dbReference>
<dbReference type="SUPFAM" id="SSF51306">
    <property type="entry name" value="LexA/Signal peptidase"/>
    <property type="match status" value="1"/>
</dbReference>
<evidence type="ECO:0000256" key="2">
    <source>
        <dbReference type="ARBA" id="ARBA00022792"/>
    </source>
</evidence>
<dbReference type="GO" id="GO:0042720">
    <property type="term" value="C:mitochondrial inner membrane peptidase complex"/>
    <property type="evidence" value="ECO:0007669"/>
    <property type="project" value="TreeGrafter"/>
</dbReference>
<sequence>MVYGPSMLPTFSAGTEWILEDALSVRLGRPLVRGELVVLDSPRVPHGQICKRIIGLPGDVICVDPTGTDTNSKEHVLIPQGHIWIAGDNVAASRDSREYGPVPMALVRSRVFARIYPWKSRQIFRPSVTVLRED</sequence>
<protein>
    <submittedName>
        <fullName evidence="9">LexA/Signal peptidase</fullName>
    </submittedName>
</protein>
<dbReference type="Proteomes" id="UP000757232">
    <property type="component" value="Unassembled WGS sequence"/>
</dbReference>
<dbReference type="Gene3D" id="2.10.109.10">
    <property type="entry name" value="Umud Fragment, subunit A"/>
    <property type="match status" value="1"/>
</dbReference>
<dbReference type="GO" id="GO:0004252">
    <property type="term" value="F:serine-type endopeptidase activity"/>
    <property type="evidence" value="ECO:0007669"/>
    <property type="project" value="InterPro"/>
</dbReference>
<keyword evidence="5" id="KW-0472">Membrane</keyword>
<evidence type="ECO:0000313" key="9">
    <source>
        <dbReference type="EMBL" id="OCB87121.1"/>
    </source>
</evidence>
<gene>
    <name evidence="9" type="ORF">A7U60_g5856</name>
</gene>
<dbReference type="InterPro" id="IPR036286">
    <property type="entry name" value="LexA/Signal_pep-like_sf"/>
</dbReference>
<dbReference type="InterPro" id="IPR019757">
    <property type="entry name" value="Pept_S26A_signal_pept_1_Lys-AS"/>
</dbReference>
<dbReference type="InterPro" id="IPR019758">
    <property type="entry name" value="Pept_S26A_signal_pept_1_CS"/>
</dbReference>
<comment type="subcellular location">
    <subcellularLocation>
        <location evidence="1">Mitochondrion inner membrane</location>
    </subcellularLocation>
</comment>
<dbReference type="PANTHER" id="PTHR12383">
    <property type="entry name" value="PROTEASE FAMILY S26 MITOCHONDRIAL INNER MEMBRANE PROTEASE-RELATED"/>
    <property type="match status" value="1"/>
</dbReference>
<dbReference type="OrthoDB" id="308440at2759"/>
<evidence type="ECO:0000256" key="5">
    <source>
        <dbReference type="ARBA" id="ARBA00023136"/>
    </source>
</evidence>
<dbReference type="PANTHER" id="PTHR12383:SF16">
    <property type="entry name" value="MITOCHONDRIAL INNER MEMBRANE PROTEASE SUBUNIT 1"/>
    <property type="match status" value="1"/>
</dbReference>
<feature type="domain" description="Peptidase S26" evidence="8">
    <location>
        <begin position="73"/>
        <end position="115"/>
    </location>
</feature>